<dbReference type="PROSITE" id="PS50880">
    <property type="entry name" value="TOPRIM"/>
    <property type="match status" value="1"/>
</dbReference>
<dbReference type="EMBL" id="BAWO01000041">
    <property type="protein sequence ID" value="GAJ40337.1"/>
    <property type="molecule type" value="Genomic_DNA"/>
</dbReference>
<dbReference type="PANTHER" id="PTHR11390:SF21">
    <property type="entry name" value="DNA TOPOISOMERASE 3-ALPHA"/>
    <property type="match status" value="1"/>
</dbReference>
<dbReference type="GO" id="GO:0006265">
    <property type="term" value="P:DNA topological change"/>
    <property type="evidence" value="ECO:0007669"/>
    <property type="project" value="InterPro"/>
</dbReference>
<dbReference type="InterPro" id="IPR013826">
    <property type="entry name" value="Topo_IA_cen_sub3"/>
</dbReference>
<dbReference type="SMART" id="SM00493">
    <property type="entry name" value="TOPRIM"/>
    <property type="match status" value="1"/>
</dbReference>
<keyword evidence="4" id="KW-0479">Metal-binding</keyword>
<dbReference type="InterPro" id="IPR005738">
    <property type="entry name" value="TopoIII"/>
</dbReference>
<dbReference type="Gene3D" id="1.10.290.10">
    <property type="entry name" value="Topoisomerase I, domain 4"/>
    <property type="match status" value="1"/>
</dbReference>
<dbReference type="AlphaFoldDB" id="A0A023DGF6"/>
<dbReference type="SMART" id="SM00437">
    <property type="entry name" value="TOP1Ac"/>
    <property type="match status" value="1"/>
</dbReference>
<dbReference type="CDD" id="cd03362">
    <property type="entry name" value="TOPRIM_TopoIA_TopoIII"/>
    <property type="match status" value="1"/>
</dbReference>
<dbReference type="InterPro" id="IPR034144">
    <property type="entry name" value="TOPRIM_TopoIII"/>
</dbReference>
<dbReference type="PANTHER" id="PTHR11390">
    <property type="entry name" value="PROKARYOTIC DNA TOPOISOMERASE"/>
    <property type="match status" value="1"/>
</dbReference>
<protein>
    <recommendedName>
        <fullName evidence="3">DNA topoisomerase</fullName>
        <ecNumber evidence="3">5.6.2.1</ecNumber>
    </recommendedName>
    <alternativeName>
        <fullName evidence="12">Omega-protein</fullName>
    </alternativeName>
    <alternativeName>
        <fullName evidence="11">Relaxing enzyme</fullName>
    </alternativeName>
    <alternativeName>
        <fullName evidence="9">Swivelase</fullName>
    </alternativeName>
    <alternativeName>
        <fullName evidence="10">Untwisting enzyme</fullName>
    </alternativeName>
</protein>
<proteinExistence type="inferred from homology"/>
<evidence type="ECO:0000313" key="16">
    <source>
        <dbReference type="Proteomes" id="UP000023561"/>
    </source>
</evidence>
<dbReference type="PRINTS" id="PR00417">
    <property type="entry name" value="PRTPISMRASEI"/>
</dbReference>
<evidence type="ECO:0000256" key="6">
    <source>
        <dbReference type="ARBA" id="ARBA00023029"/>
    </source>
</evidence>
<keyword evidence="5" id="KW-0460">Magnesium</keyword>
<comment type="similarity">
    <text evidence="2">Belongs to the type IA topoisomerase family.</text>
</comment>
<dbReference type="NCBIfam" id="NF005829">
    <property type="entry name" value="PRK07726.1"/>
    <property type="match status" value="1"/>
</dbReference>
<dbReference type="CDD" id="cd00186">
    <property type="entry name" value="TOP1Ac"/>
    <property type="match status" value="1"/>
</dbReference>
<accession>A0A023DGF6</accession>
<dbReference type="EC" id="5.6.2.1" evidence="3"/>
<dbReference type="InterPro" id="IPR013824">
    <property type="entry name" value="Topo_IA_cen_sub1"/>
</dbReference>
<comment type="catalytic activity">
    <reaction evidence="1">
        <text>ATP-independent breakage of single-stranded DNA, followed by passage and rejoining.</text>
        <dbReference type="EC" id="5.6.2.1"/>
    </reaction>
</comment>
<comment type="caution">
    <text evidence="15">The sequence shown here is derived from an EMBL/GenBank/DDBJ whole genome shotgun (WGS) entry which is preliminary data.</text>
</comment>
<evidence type="ECO:0000256" key="7">
    <source>
        <dbReference type="ARBA" id="ARBA00023125"/>
    </source>
</evidence>
<dbReference type="Pfam" id="PF01751">
    <property type="entry name" value="Toprim"/>
    <property type="match status" value="1"/>
</dbReference>
<feature type="domain" description="Toprim" evidence="13">
    <location>
        <begin position="1"/>
        <end position="138"/>
    </location>
</feature>
<dbReference type="SMART" id="SM00436">
    <property type="entry name" value="TOP1Bc"/>
    <property type="match status" value="1"/>
</dbReference>
<feature type="domain" description="Topo IA-type catalytic" evidence="14">
    <location>
        <begin position="156"/>
        <end position="599"/>
    </location>
</feature>
<dbReference type="InterPro" id="IPR025589">
    <property type="entry name" value="Toprim_C_rpt"/>
</dbReference>
<evidence type="ECO:0000256" key="12">
    <source>
        <dbReference type="ARBA" id="ARBA00032877"/>
    </source>
</evidence>
<dbReference type="GO" id="GO:0003917">
    <property type="term" value="F:DNA topoisomerase type I (single strand cut, ATP-independent) activity"/>
    <property type="evidence" value="ECO:0007669"/>
    <property type="project" value="UniProtKB-EC"/>
</dbReference>
<evidence type="ECO:0000259" key="13">
    <source>
        <dbReference type="PROSITE" id="PS50880"/>
    </source>
</evidence>
<dbReference type="NCBIfam" id="TIGR01056">
    <property type="entry name" value="topB"/>
    <property type="match status" value="1"/>
</dbReference>
<dbReference type="Pfam" id="PF13342">
    <property type="entry name" value="Toprim_Crpt"/>
    <property type="match status" value="1"/>
</dbReference>
<evidence type="ECO:0000313" key="15">
    <source>
        <dbReference type="EMBL" id="GAJ40337.1"/>
    </source>
</evidence>
<dbReference type="Gene3D" id="1.10.460.10">
    <property type="entry name" value="Topoisomerase I, domain 2"/>
    <property type="match status" value="1"/>
</dbReference>
<reference evidence="15 16" key="1">
    <citation type="submission" date="2014-04" db="EMBL/GenBank/DDBJ databases">
        <title>Whole genome shotgun sequence of Geobacillus caldoxylosilyticus NBRC 107762.</title>
        <authorList>
            <person name="Hosoyama A."/>
            <person name="Hosoyama Y."/>
            <person name="Katano-Makiyama Y."/>
            <person name="Tsuchikane K."/>
            <person name="Ohji S."/>
            <person name="Ichikawa N."/>
            <person name="Yamazoe A."/>
            <person name="Fujita N."/>
        </authorList>
    </citation>
    <scope>NUCLEOTIDE SEQUENCE [LARGE SCALE GENOMIC DNA]</scope>
    <source>
        <strain evidence="15 16">NBRC 107762</strain>
    </source>
</reference>
<evidence type="ECO:0000259" key="14">
    <source>
        <dbReference type="PROSITE" id="PS52039"/>
    </source>
</evidence>
<evidence type="ECO:0000256" key="3">
    <source>
        <dbReference type="ARBA" id="ARBA00012891"/>
    </source>
</evidence>
<dbReference type="GO" id="GO:0043597">
    <property type="term" value="C:cytoplasmic replication fork"/>
    <property type="evidence" value="ECO:0007669"/>
    <property type="project" value="TreeGrafter"/>
</dbReference>
<dbReference type="RefSeq" id="WP_042410060.1">
    <property type="nucleotide sequence ID" value="NZ_BAWO01000041.1"/>
</dbReference>
<dbReference type="Gene3D" id="2.70.20.10">
    <property type="entry name" value="Topoisomerase I, domain 3"/>
    <property type="match status" value="1"/>
</dbReference>
<evidence type="ECO:0000256" key="4">
    <source>
        <dbReference type="ARBA" id="ARBA00022723"/>
    </source>
</evidence>
<dbReference type="InterPro" id="IPR003602">
    <property type="entry name" value="Topo_IA_DNA-bd_dom"/>
</dbReference>
<dbReference type="InterPro" id="IPR013497">
    <property type="entry name" value="Topo_IA_cen"/>
</dbReference>
<dbReference type="Gene3D" id="3.40.50.140">
    <property type="match status" value="1"/>
</dbReference>
<keyword evidence="6" id="KW-0799">Topoisomerase</keyword>
<dbReference type="PROSITE" id="PS52039">
    <property type="entry name" value="TOPO_IA_2"/>
    <property type="match status" value="1"/>
</dbReference>
<dbReference type="InterPro" id="IPR003601">
    <property type="entry name" value="Topo_IA_2"/>
</dbReference>
<evidence type="ECO:0000256" key="5">
    <source>
        <dbReference type="ARBA" id="ARBA00022842"/>
    </source>
</evidence>
<dbReference type="InterPro" id="IPR006171">
    <property type="entry name" value="TOPRIM_dom"/>
</dbReference>
<sequence length="706" mass="80988">MIVILAEKPDQARKLASPFPHTKGNGFLSIQSCKEFPNGATVTWAIGHLVELKEPEEYRPEWKKWDLATLPIIPGQFEYKVSKDKAKQFQTVKKLLKEADEIIIATDPAREGENIARLLILMAGCSKKRIKRFWTSSLTENAIRKGFAELKDGKETIHLFHEAQARQIADWLVGMNASRLYTLLLQQKGIRDVFSVGRVQTPVLKLIYDRQKEIEHFRPEPFYELEGQFTVKNGTYRGKLNKRFSSLDELYETVRPDITKEQQTYQAVIKSVRISEKRTPAPKLHSLSTLQSKLNRTKKFSPTKVLELVQSLYEKGYVSYPRTDSQYITEEEYTYLQKHVDQYQQCLGIHVPIRSLQPSKRYVNPEKVSDHYAIIPTEKVPDTKAFETFSSDEKEVYYEILKSALAMFMTDYVYDETVIITSVGKQEFVTKGRTEKEMGWKALYQNEKDEESEGEQVAILPEVKEGESAKADISVKQGMTQPPKPYTQGQLITLMKTAGKYVEDREMKEALNQVEGLGTEATRAAIIDTLIQRRLIEVKKNQVFVTKKGEILCEAVKGTILSKPEMTAKWELFLQEIGKGNRSKEVFIEQAKKLCYALIQQASQDVERIDAKQALEEIKKENTIAPCPRCQKGYIVDRKTFYGCTEYTNGCKQTFPKSILGKNITKTHVKQLCEKGKTNKIKGFKGKKSFDAYLTLQKGEIQFTFQ</sequence>
<dbReference type="InterPro" id="IPR000380">
    <property type="entry name" value="Topo_IA"/>
</dbReference>
<evidence type="ECO:0000256" key="9">
    <source>
        <dbReference type="ARBA" id="ARBA00030003"/>
    </source>
</evidence>
<evidence type="ECO:0000256" key="11">
    <source>
        <dbReference type="ARBA" id="ARBA00032235"/>
    </source>
</evidence>
<keyword evidence="16" id="KW-1185">Reference proteome</keyword>
<evidence type="ECO:0000256" key="8">
    <source>
        <dbReference type="ARBA" id="ARBA00023235"/>
    </source>
</evidence>
<dbReference type="GO" id="GO:0006310">
    <property type="term" value="P:DNA recombination"/>
    <property type="evidence" value="ECO:0007669"/>
    <property type="project" value="TreeGrafter"/>
</dbReference>
<organism evidence="15 16">
    <name type="scientific">Parageobacillus caldoxylosilyticus NBRC 107762</name>
    <dbReference type="NCBI Taxonomy" id="1220594"/>
    <lineage>
        <taxon>Bacteria</taxon>
        <taxon>Bacillati</taxon>
        <taxon>Bacillota</taxon>
        <taxon>Bacilli</taxon>
        <taxon>Bacillales</taxon>
        <taxon>Anoxybacillaceae</taxon>
        <taxon>Saccharococcus</taxon>
    </lineage>
</organism>
<evidence type="ECO:0000256" key="10">
    <source>
        <dbReference type="ARBA" id="ARBA00031985"/>
    </source>
</evidence>
<dbReference type="SUPFAM" id="SSF56712">
    <property type="entry name" value="Prokaryotic type I DNA topoisomerase"/>
    <property type="match status" value="1"/>
</dbReference>
<keyword evidence="7" id="KW-0238">DNA-binding</keyword>
<dbReference type="Pfam" id="PF01131">
    <property type="entry name" value="Topoisom_bac"/>
    <property type="match status" value="1"/>
</dbReference>
<gene>
    <name evidence="15" type="ORF">GCA01S_041_00050</name>
</gene>
<dbReference type="GO" id="GO:0003677">
    <property type="term" value="F:DNA binding"/>
    <property type="evidence" value="ECO:0007669"/>
    <property type="project" value="UniProtKB-KW"/>
</dbReference>
<dbReference type="InterPro" id="IPR013825">
    <property type="entry name" value="Topo_IA_cen_sub2"/>
</dbReference>
<dbReference type="OrthoDB" id="9803554at2"/>
<name>A0A023DGF6_9BACL</name>
<keyword evidence="8 15" id="KW-0413">Isomerase</keyword>
<dbReference type="GO" id="GO:0006281">
    <property type="term" value="P:DNA repair"/>
    <property type="evidence" value="ECO:0007669"/>
    <property type="project" value="TreeGrafter"/>
</dbReference>
<dbReference type="PROSITE" id="PS00396">
    <property type="entry name" value="TOPO_IA_1"/>
    <property type="match status" value="1"/>
</dbReference>
<dbReference type="GO" id="GO:0046872">
    <property type="term" value="F:metal ion binding"/>
    <property type="evidence" value="ECO:0007669"/>
    <property type="project" value="UniProtKB-KW"/>
</dbReference>
<evidence type="ECO:0000256" key="1">
    <source>
        <dbReference type="ARBA" id="ARBA00000213"/>
    </source>
</evidence>
<evidence type="ECO:0000256" key="2">
    <source>
        <dbReference type="ARBA" id="ARBA00009446"/>
    </source>
</evidence>
<dbReference type="InterPro" id="IPR023406">
    <property type="entry name" value="Topo_IA_AS"/>
</dbReference>
<dbReference type="Proteomes" id="UP000023561">
    <property type="component" value="Unassembled WGS sequence"/>
</dbReference>
<dbReference type="InterPro" id="IPR023405">
    <property type="entry name" value="Topo_IA_core_domain"/>
</dbReference>